<protein>
    <submittedName>
        <fullName evidence="2">Response regulator transcription factor</fullName>
    </submittedName>
</protein>
<dbReference type="PANTHER" id="PTHR34293:SF1">
    <property type="entry name" value="HTH-TYPE TRANSCRIPTIONAL REGULATOR TRMBL2"/>
    <property type="match status" value="1"/>
</dbReference>
<evidence type="ECO:0000313" key="3">
    <source>
        <dbReference type="Proteomes" id="UP000602395"/>
    </source>
</evidence>
<dbReference type="RefSeq" id="WP_190265929.1">
    <property type="nucleotide sequence ID" value="NZ_BAABAD010000003.1"/>
</dbReference>
<dbReference type="SUPFAM" id="SSF46894">
    <property type="entry name" value="C-terminal effector domain of the bipartite response regulators"/>
    <property type="match status" value="1"/>
</dbReference>
<sequence>MHSTDSATVVRGEEELFARTAHLFASAVEVACAANDLWTFAWSHGAGELADTAAQQRRPDQRVRKIYQAGTLLDPVAAHELAKRRDQFGAEIRVTTDEINETIILDRRLVILAGDRTAGGRSYSVITQAATVQGVSSLFEAAWRSATELATYDARIADIRRLAPQVLDLLSRGVKDESAARSLGLGVRTYRRRVADLMSALGAQSRFQAGVRARELGIV</sequence>
<organism evidence="2 3">
    <name type="scientific">Gordonia hankookensis</name>
    <dbReference type="NCBI Taxonomy" id="589403"/>
    <lineage>
        <taxon>Bacteria</taxon>
        <taxon>Bacillati</taxon>
        <taxon>Actinomycetota</taxon>
        <taxon>Actinomycetes</taxon>
        <taxon>Mycobacteriales</taxon>
        <taxon>Gordoniaceae</taxon>
        <taxon>Gordonia</taxon>
    </lineage>
</organism>
<evidence type="ECO:0000259" key="1">
    <source>
        <dbReference type="SMART" id="SM00421"/>
    </source>
</evidence>
<dbReference type="InterPro" id="IPR000792">
    <property type="entry name" value="Tscrpt_reg_LuxR_C"/>
</dbReference>
<keyword evidence="3" id="KW-1185">Reference proteome</keyword>
<dbReference type="Gene3D" id="1.10.10.10">
    <property type="entry name" value="Winged helix-like DNA-binding domain superfamily/Winged helix DNA-binding domain"/>
    <property type="match status" value="1"/>
</dbReference>
<comment type="caution">
    <text evidence="2">The sequence shown here is derived from an EMBL/GenBank/DDBJ whole genome shotgun (WGS) entry which is preliminary data.</text>
</comment>
<dbReference type="InterPro" id="IPR036388">
    <property type="entry name" value="WH-like_DNA-bd_sf"/>
</dbReference>
<dbReference type="InterPro" id="IPR051797">
    <property type="entry name" value="TrmB-like"/>
</dbReference>
<feature type="domain" description="HTH luxR-type" evidence="1">
    <location>
        <begin position="159"/>
        <end position="213"/>
    </location>
</feature>
<proteinExistence type="predicted"/>
<dbReference type="Proteomes" id="UP000602395">
    <property type="component" value="Unassembled WGS sequence"/>
</dbReference>
<name>A0ABR7W834_9ACTN</name>
<dbReference type="EMBL" id="JACWMS010000001">
    <property type="protein sequence ID" value="MBD1318980.1"/>
    <property type="molecule type" value="Genomic_DNA"/>
</dbReference>
<accession>A0ABR7W834</accession>
<dbReference type="PANTHER" id="PTHR34293">
    <property type="entry name" value="HTH-TYPE TRANSCRIPTIONAL REGULATOR TRMBL2"/>
    <property type="match status" value="1"/>
</dbReference>
<dbReference type="InterPro" id="IPR016032">
    <property type="entry name" value="Sig_transdc_resp-reg_C-effctor"/>
</dbReference>
<gene>
    <name evidence="2" type="ORF">IDF66_05245</name>
</gene>
<reference evidence="2 3" key="1">
    <citation type="submission" date="2020-09" db="EMBL/GenBank/DDBJ databases">
        <title>Novel species in genus Gordonia.</title>
        <authorList>
            <person name="Zhang G."/>
        </authorList>
    </citation>
    <scope>NUCLEOTIDE SEQUENCE [LARGE SCALE GENOMIC DNA]</scope>
    <source>
        <strain evidence="2 3">ON-33</strain>
    </source>
</reference>
<evidence type="ECO:0000313" key="2">
    <source>
        <dbReference type="EMBL" id="MBD1318980.1"/>
    </source>
</evidence>
<dbReference type="SMART" id="SM00421">
    <property type="entry name" value="HTH_LUXR"/>
    <property type="match status" value="1"/>
</dbReference>